<feature type="domain" description="FAD dependent oxidoreductase" evidence="6">
    <location>
        <begin position="4"/>
        <end position="394"/>
    </location>
</feature>
<evidence type="ECO:0000256" key="1">
    <source>
        <dbReference type="ARBA" id="ARBA00001974"/>
    </source>
</evidence>
<protein>
    <submittedName>
        <fullName evidence="7">L-2-hydroxyglutarate oxidase</fullName>
        <ecNumber evidence="7">1.1.3.-</ecNumber>
    </submittedName>
</protein>
<comment type="similarity">
    <text evidence="5">Belongs to the L2HGDH family.</text>
</comment>
<dbReference type="PANTHER" id="PTHR43104">
    <property type="entry name" value="L-2-HYDROXYGLUTARATE DEHYDROGENASE, MITOCHONDRIAL"/>
    <property type="match status" value="1"/>
</dbReference>
<keyword evidence="2" id="KW-0285">Flavoprotein</keyword>
<proteinExistence type="inferred from homology"/>
<dbReference type="GO" id="GO:0016491">
    <property type="term" value="F:oxidoreductase activity"/>
    <property type="evidence" value="ECO:0007669"/>
    <property type="project" value="UniProtKB-KW"/>
</dbReference>
<sequence length="399" mass="44259">MLYDIIIIGGGIVGLATGLKIKEQKPELKVAILEKENELAKHQTGNNSGVIHSGLYYKPGSLKATNCIEGYHQLIKFCEEENIPFEITGKVVVATRKEQIPILNGLFQRGLENGLEGTRHITLDELKTYEPYCAGVAAIHVPQTGIVDYKKVAIAIGEKFKKLGGEIFLGYKVIRTNSLKGSSVVETKKQHFDTKLIINCGGLYSDKVAQMNQEKELDVKIIPFRGEYYKLKKEREYLVKNLIYPVPDPNFPFLGVHFTRMMKGGVEAGPNAVLAFKREGYKRSDVNLRELSETLAWPGFQKVASKYWKTGFGEMYRSFSKAAFTKALQELIPDIQETDLVDGGAGVRAQACDRNGGLLDDFSIKENQYAINILNAPSPAATSSLSIGEAVSELALKRF</sequence>
<evidence type="ECO:0000256" key="3">
    <source>
        <dbReference type="ARBA" id="ARBA00022827"/>
    </source>
</evidence>
<dbReference type="EC" id="1.1.3.-" evidence="7"/>
<reference evidence="7" key="1">
    <citation type="submission" date="2022-03" db="EMBL/GenBank/DDBJ databases">
        <title>De novo assembled genomes of Belliella spp. (Cyclobacteriaceae) strains.</title>
        <authorList>
            <person name="Szabo A."/>
            <person name="Korponai K."/>
            <person name="Felfoldi T."/>
        </authorList>
    </citation>
    <scope>NUCLEOTIDE SEQUENCE</scope>
    <source>
        <strain evidence="7">DSM 107340</strain>
    </source>
</reference>
<dbReference type="PANTHER" id="PTHR43104:SF2">
    <property type="entry name" value="L-2-HYDROXYGLUTARATE DEHYDROGENASE, MITOCHONDRIAL"/>
    <property type="match status" value="1"/>
</dbReference>
<comment type="caution">
    <text evidence="7">The sequence shown here is derived from an EMBL/GenBank/DDBJ whole genome shotgun (WGS) entry which is preliminary data.</text>
</comment>
<dbReference type="InterPro" id="IPR006076">
    <property type="entry name" value="FAD-dep_OxRdtase"/>
</dbReference>
<dbReference type="Pfam" id="PF01266">
    <property type="entry name" value="DAO"/>
    <property type="match status" value="1"/>
</dbReference>
<dbReference type="EMBL" id="JAKZGS010000002">
    <property type="protein sequence ID" value="MCH7396816.1"/>
    <property type="molecule type" value="Genomic_DNA"/>
</dbReference>
<dbReference type="InterPro" id="IPR036188">
    <property type="entry name" value="FAD/NAD-bd_sf"/>
</dbReference>
<evidence type="ECO:0000313" key="8">
    <source>
        <dbReference type="Proteomes" id="UP001165488"/>
    </source>
</evidence>
<evidence type="ECO:0000313" key="7">
    <source>
        <dbReference type="EMBL" id="MCH7396816.1"/>
    </source>
</evidence>
<keyword evidence="3" id="KW-0274">FAD</keyword>
<accession>A0ABS9UJL2</accession>
<evidence type="ECO:0000259" key="6">
    <source>
        <dbReference type="Pfam" id="PF01266"/>
    </source>
</evidence>
<evidence type="ECO:0000256" key="5">
    <source>
        <dbReference type="ARBA" id="ARBA00037941"/>
    </source>
</evidence>
<organism evidence="7 8">
    <name type="scientific">Belliella calami</name>
    <dbReference type="NCBI Taxonomy" id="2923436"/>
    <lineage>
        <taxon>Bacteria</taxon>
        <taxon>Pseudomonadati</taxon>
        <taxon>Bacteroidota</taxon>
        <taxon>Cytophagia</taxon>
        <taxon>Cytophagales</taxon>
        <taxon>Cyclobacteriaceae</taxon>
        <taxon>Belliella</taxon>
    </lineage>
</organism>
<evidence type="ECO:0000256" key="2">
    <source>
        <dbReference type="ARBA" id="ARBA00022630"/>
    </source>
</evidence>
<dbReference type="Proteomes" id="UP001165488">
    <property type="component" value="Unassembled WGS sequence"/>
</dbReference>
<comment type="cofactor">
    <cofactor evidence="1">
        <name>FAD</name>
        <dbReference type="ChEBI" id="CHEBI:57692"/>
    </cofactor>
</comment>
<dbReference type="Gene3D" id="3.50.50.60">
    <property type="entry name" value="FAD/NAD(P)-binding domain"/>
    <property type="match status" value="1"/>
</dbReference>
<dbReference type="Gene3D" id="3.30.9.10">
    <property type="entry name" value="D-Amino Acid Oxidase, subunit A, domain 2"/>
    <property type="match status" value="1"/>
</dbReference>
<dbReference type="RefSeq" id="WP_241273338.1">
    <property type="nucleotide sequence ID" value="NZ_JAKZGS010000002.1"/>
</dbReference>
<gene>
    <name evidence="7" type="primary">lhgO</name>
    <name evidence="7" type="ORF">MM236_02410</name>
</gene>
<keyword evidence="8" id="KW-1185">Reference proteome</keyword>
<name>A0ABS9UJL2_9BACT</name>
<dbReference type="NCBIfam" id="NF008726">
    <property type="entry name" value="PRK11728.1"/>
    <property type="match status" value="1"/>
</dbReference>
<dbReference type="SUPFAM" id="SSF51905">
    <property type="entry name" value="FAD/NAD(P)-binding domain"/>
    <property type="match status" value="1"/>
</dbReference>
<evidence type="ECO:0000256" key="4">
    <source>
        <dbReference type="ARBA" id="ARBA00023002"/>
    </source>
</evidence>
<keyword evidence="4 7" id="KW-0560">Oxidoreductase</keyword>